<comment type="subcellular location">
    <subcellularLocation>
        <location evidence="2">Membrane</location>
    </subcellularLocation>
</comment>
<dbReference type="Proteomes" id="UP001210720">
    <property type="component" value="Unassembled WGS sequence"/>
</dbReference>
<dbReference type="SUPFAM" id="SSF52172">
    <property type="entry name" value="CheY-like"/>
    <property type="match status" value="1"/>
</dbReference>
<dbReference type="InterPro" id="IPR000014">
    <property type="entry name" value="PAS"/>
</dbReference>
<dbReference type="CDD" id="cd06225">
    <property type="entry name" value="HAMP"/>
    <property type="match status" value="1"/>
</dbReference>
<evidence type="ECO:0000313" key="12">
    <source>
        <dbReference type="EMBL" id="MDA7424431.1"/>
    </source>
</evidence>
<comment type="caution">
    <text evidence="12">The sequence shown here is derived from an EMBL/GenBank/DDBJ whole genome shotgun (WGS) entry which is preliminary data.</text>
</comment>
<evidence type="ECO:0000256" key="4">
    <source>
        <dbReference type="ARBA" id="ARBA00022553"/>
    </source>
</evidence>
<keyword evidence="12" id="KW-0067">ATP-binding</keyword>
<name>A0ABT4XR48_9RHOB</name>
<dbReference type="Gene3D" id="1.10.287.130">
    <property type="match status" value="1"/>
</dbReference>
<dbReference type="InterPro" id="IPR005467">
    <property type="entry name" value="His_kinase_dom"/>
</dbReference>
<dbReference type="SMART" id="SM00091">
    <property type="entry name" value="PAS"/>
    <property type="match status" value="1"/>
</dbReference>
<reference evidence="12 13" key="1">
    <citation type="submission" date="2023-01" db="EMBL/GenBank/DDBJ databases">
        <title>Thalassococcus onchidii sp. nov., isolated from a marine invertebrate from the South China Sea.</title>
        <authorList>
            <person name="Xu S."/>
            <person name="Liu Z."/>
            <person name="Xu Y."/>
        </authorList>
    </citation>
    <scope>NUCLEOTIDE SEQUENCE [LARGE SCALE GENOMIC DNA]</scope>
    <source>
        <strain evidence="12 13">KCTC 32084</strain>
    </source>
</reference>
<feature type="modified residue" description="4-aspartylphosphate" evidence="7">
    <location>
        <position position="771"/>
    </location>
</feature>
<dbReference type="SMART" id="SM00448">
    <property type="entry name" value="REC"/>
    <property type="match status" value="1"/>
</dbReference>
<organism evidence="12 13">
    <name type="scientific">Thalassococcus lentus</name>
    <dbReference type="NCBI Taxonomy" id="1210524"/>
    <lineage>
        <taxon>Bacteria</taxon>
        <taxon>Pseudomonadati</taxon>
        <taxon>Pseudomonadota</taxon>
        <taxon>Alphaproteobacteria</taxon>
        <taxon>Rhodobacterales</taxon>
        <taxon>Roseobacteraceae</taxon>
        <taxon>Thalassococcus</taxon>
    </lineage>
</organism>
<dbReference type="PROSITE" id="PS50885">
    <property type="entry name" value="HAMP"/>
    <property type="match status" value="1"/>
</dbReference>
<evidence type="ECO:0000259" key="9">
    <source>
        <dbReference type="PROSITE" id="PS50109"/>
    </source>
</evidence>
<protein>
    <recommendedName>
        <fullName evidence="3">histidine kinase</fullName>
        <ecNumber evidence="3">2.7.13.3</ecNumber>
    </recommendedName>
</protein>
<dbReference type="InterPro" id="IPR003594">
    <property type="entry name" value="HATPase_dom"/>
</dbReference>
<dbReference type="InterPro" id="IPR035965">
    <property type="entry name" value="PAS-like_dom_sf"/>
</dbReference>
<dbReference type="Gene3D" id="3.30.565.10">
    <property type="entry name" value="Histidine kinase-like ATPase, C-terminal domain"/>
    <property type="match status" value="1"/>
</dbReference>
<evidence type="ECO:0000313" key="13">
    <source>
        <dbReference type="Proteomes" id="UP001210720"/>
    </source>
</evidence>
<dbReference type="PROSITE" id="PS50110">
    <property type="entry name" value="RESPONSE_REGULATORY"/>
    <property type="match status" value="1"/>
</dbReference>
<feature type="transmembrane region" description="Helical" evidence="8">
    <location>
        <begin position="12"/>
        <end position="34"/>
    </location>
</feature>
<evidence type="ECO:0000256" key="7">
    <source>
        <dbReference type="PROSITE-ProRule" id="PRU00169"/>
    </source>
</evidence>
<keyword evidence="8" id="KW-0472">Membrane</keyword>
<keyword evidence="4 7" id="KW-0597">Phosphoprotein</keyword>
<evidence type="ECO:0000256" key="8">
    <source>
        <dbReference type="SAM" id="Phobius"/>
    </source>
</evidence>
<keyword evidence="13" id="KW-1185">Reference proteome</keyword>
<evidence type="ECO:0000256" key="5">
    <source>
        <dbReference type="ARBA" id="ARBA00022679"/>
    </source>
</evidence>
<feature type="domain" description="Response regulatory" evidence="10">
    <location>
        <begin position="722"/>
        <end position="833"/>
    </location>
</feature>
<dbReference type="InterPro" id="IPR001789">
    <property type="entry name" value="Sig_transdc_resp-reg_receiver"/>
</dbReference>
<dbReference type="CDD" id="cd00156">
    <property type="entry name" value="REC"/>
    <property type="match status" value="1"/>
</dbReference>
<evidence type="ECO:0000256" key="2">
    <source>
        <dbReference type="ARBA" id="ARBA00004370"/>
    </source>
</evidence>
<dbReference type="Gene3D" id="3.30.450.20">
    <property type="entry name" value="PAS domain"/>
    <property type="match status" value="1"/>
</dbReference>
<dbReference type="PROSITE" id="PS50109">
    <property type="entry name" value="HIS_KIN"/>
    <property type="match status" value="1"/>
</dbReference>
<dbReference type="PANTHER" id="PTHR43065">
    <property type="entry name" value="SENSOR HISTIDINE KINASE"/>
    <property type="match status" value="1"/>
</dbReference>
<dbReference type="Pfam" id="PF00072">
    <property type="entry name" value="Response_reg"/>
    <property type="match status" value="1"/>
</dbReference>
<dbReference type="InterPro" id="IPR036890">
    <property type="entry name" value="HATPase_C_sf"/>
</dbReference>
<dbReference type="InterPro" id="IPR004358">
    <property type="entry name" value="Sig_transdc_His_kin-like_C"/>
</dbReference>
<dbReference type="PANTHER" id="PTHR43065:SF42">
    <property type="entry name" value="TWO-COMPONENT SENSOR PPRA"/>
    <property type="match status" value="1"/>
</dbReference>
<dbReference type="SUPFAM" id="SSF55785">
    <property type="entry name" value="PYP-like sensor domain (PAS domain)"/>
    <property type="match status" value="1"/>
</dbReference>
<dbReference type="InterPro" id="IPR003660">
    <property type="entry name" value="HAMP_dom"/>
</dbReference>
<dbReference type="RefSeq" id="WP_271431785.1">
    <property type="nucleotide sequence ID" value="NZ_JAQIOY010000002.1"/>
</dbReference>
<dbReference type="Gene3D" id="6.10.340.10">
    <property type="match status" value="1"/>
</dbReference>
<keyword evidence="5" id="KW-0808">Transferase</keyword>
<dbReference type="GO" id="GO:0005524">
    <property type="term" value="F:ATP binding"/>
    <property type="evidence" value="ECO:0007669"/>
    <property type="project" value="UniProtKB-KW"/>
</dbReference>
<accession>A0ABT4XR48</accession>
<keyword evidence="12" id="KW-0547">Nucleotide-binding</keyword>
<evidence type="ECO:0000256" key="6">
    <source>
        <dbReference type="ARBA" id="ARBA00022777"/>
    </source>
</evidence>
<dbReference type="SUPFAM" id="SSF55874">
    <property type="entry name" value="ATPase domain of HSP90 chaperone/DNA topoisomerase II/histidine kinase"/>
    <property type="match status" value="1"/>
</dbReference>
<dbReference type="Pfam" id="PF02518">
    <property type="entry name" value="HATPase_c"/>
    <property type="match status" value="1"/>
</dbReference>
<evidence type="ECO:0000256" key="3">
    <source>
        <dbReference type="ARBA" id="ARBA00012438"/>
    </source>
</evidence>
<evidence type="ECO:0000256" key="1">
    <source>
        <dbReference type="ARBA" id="ARBA00000085"/>
    </source>
</evidence>
<dbReference type="SMART" id="SM00387">
    <property type="entry name" value="HATPase_c"/>
    <property type="match status" value="1"/>
</dbReference>
<proteinExistence type="predicted"/>
<dbReference type="Pfam" id="PF12860">
    <property type="entry name" value="PAS_7"/>
    <property type="match status" value="1"/>
</dbReference>
<dbReference type="SMART" id="SM00304">
    <property type="entry name" value="HAMP"/>
    <property type="match status" value="1"/>
</dbReference>
<dbReference type="InterPro" id="IPR011006">
    <property type="entry name" value="CheY-like_superfamily"/>
</dbReference>
<evidence type="ECO:0000259" key="10">
    <source>
        <dbReference type="PROSITE" id="PS50110"/>
    </source>
</evidence>
<dbReference type="Gene3D" id="3.40.50.2300">
    <property type="match status" value="1"/>
</dbReference>
<dbReference type="EC" id="2.7.13.3" evidence="3"/>
<keyword evidence="8" id="KW-0812">Transmembrane</keyword>
<gene>
    <name evidence="12" type="ORF">PFY00_06825</name>
</gene>
<feature type="domain" description="Histidine kinase" evidence="9">
    <location>
        <begin position="503"/>
        <end position="710"/>
    </location>
</feature>
<keyword evidence="6" id="KW-0418">Kinase</keyword>
<evidence type="ECO:0000259" key="11">
    <source>
        <dbReference type="PROSITE" id="PS50885"/>
    </source>
</evidence>
<comment type="catalytic activity">
    <reaction evidence="1">
        <text>ATP + protein L-histidine = ADP + protein N-phospho-L-histidine.</text>
        <dbReference type="EC" id="2.7.13.3"/>
    </reaction>
</comment>
<dbReference type="PRINTS" id="PR00344">
    <property type="entry name" value="BCTRLSENSOR"/>
</dbReference>
<sequence>MKLLPRSIRGRLWAALAVLSIAIIGIGALTWVALQRVESNLEDLHRQSLTQVAQAIDLSKRVSDLATSAPYLLNQRSNYLIEQEGNKLIAILQTVRQEWPGQETSGPQDEVIFPVTQEMERGIEDLVGASQALDAVQSQIRARVAVLSSLREQVASQIADPEVSDAERLVWWTLQSMNADALNAAYADNLIGVGEEQRQFQRQGVLAAASELTEAQQSYLAELQRQVGADDGIFELRREELGFVLSAQNALFRIRRDANRVNEIASEFARDAEEFLTAERTASTNTIQLTRISVTGIGLLALLCALAAAMFVSRYVAFNIARVSEAMVRLAKGDRTSALPRKLGGDDEIGDLFRSFRSFRANALRLDRSNRQLDQRNALFEKVFANISVGIAITDASGRLTASNPGFANILDLGPSERITGSFADWLESSRFSPVSKDAKLSAMFRGHLEMMSEQGQILELRASRLPDDGRVWLIADVTESRKVASRLEQIDRIETLGKLAGDTAHDFGNILSTIRTHAHLLSAGQGDAVSANVVAIENAVEFGASLTDRLLAFARRQPLVPELVDLNGLVEGMIELVEIGLKPGITLEVAYSPEPLTVLVDPGQLESAILNLVLNSNNAIDTKGRISITLSRNGAGAAVICVADTGAGMTEQHQQKAIEPFYTTRSAEGGTGLGLSIVYGFINQTGGSMEIDSAVGAGTSVKIALPVATGKSRAPESDPRSVLVIDDNAADRRAAVAMLERKGFSVAQCDGPEQAFAILKDRHFDVVFSDFDLGDGPNGLAVLSCAEVNGPSVQKFLMSGKRILDSALPSDVTFLEKPLDAGILNQALAPDPVQTRKITFRDKA</sequence>
<keyword evidence="8" id="KW-1133">Transmembrane helix</keyword>
<feature type="domain" description="HAMP" evidence="11">
    <location>
        <begin position="314"/>
        <end position="368"/>
    </location>
</feature>
<dbReference type="EMBL" id="JAQIOY010000002">
    <property type="protein sequence ID" value="MDA7424431.1"/>
    <property type="molecule type" value="Genomic_DNA"/>
</dbReference>